<gene>
    <name evidence="2" type="ORF">ElyMa_002846500</name>
</gene>
<evidence type="ECO:0000256" key="1">
    <source>
        <dbReference type="SAM" id="MobiDB-lite"/>
    </source>
</evidence>
<protein>
    <submittedName>
        <fullName evidence="2">Uncharacterized protein</fullName>
    </submittedName>
</protein>
<dbReference type="AlphaFoldDB" id="A0AAV4HU54"/>
<evidence type="ECO:0000313" key="3">
    <source>
        <dbReference type="Proteomes" id="UP000762676"/>
    </source>
</evidence>
<dbReference type="Proteomes" id="UP000762676">
    <property type="component" value="Unassembled WGS sequence"/>
</dbReference>
<feature type="compositionally biased region" description="Basic and acidic residues" evidence="1">
    <location>
        <begin position="34"/>
        <end position="45"/>
    </location>
</feature>
<comment type="caution">
    <text evidence="2">The sequence shown here is derived from an EMBL/GenBank/DDBJ whole genome shotgun (WGS) entry which is preliminary data.</text>
</comment>
<feature type="non-terminal residue" evidence="2">
    <location>
        <position position="1"/>
    </location>
</feature>
<keyword evidence="3" id="KW-1185">Reference proteome</keyword>
<feature type="region of interest" description="Disordered" evidence="1">
    <location>
        <begin position="32"/>
        <end position="54"/>
    </location>
</feature>
<evidence type="ECO:0000313" key="2">
    <source>
        <dbReference type="EMBL" id="GFS01773.1"/>
    </source>
</evidence>
<sequence>YSYALPLEIVYLTPLLSWKPYNLKTDQTQTVLTDHGRRNGGDTADKAYNGTNFK</sequence>
<reference evidence="2 3" key="1">
    <citation type="journal article" date="2021" name="Elife">
        <title>Chloroplast acquisition without the gene transfer in kleptoplastic sea slugs, Plakobranchus ocellatus.</title>
        <authorList>
            <person name="Maeda T."/>
            <person name="Takahashi S."/>
            <person name="Yoshida T."/>
            <person name="Shimamura S."/>
            <person name="Takaki Y."/>
            <person name="Nagai Y."/>
            <person name="Toyoda A."/>
            <person name="Suzuki Y."/>
            <person name="Arimoto A."/>
            <person name="Ishii H."/>
            <person name="Satoh N."/>
            <person name="Nishiyama T."/>
            <person name="Hasebe M."/>
            <person name="Maruyama T."/>
            <person name="Minagawa J."/>
            <person name="Obokata J."/>
            <person name="Shigenobu S."/>
        </authorList>
    </citation>
    <scope>NUCLEOTIDE SEQUENCE [LARGE SCALE GENOMIC DNA]</scope>
</reference>
<accession>A0AAV4HU54</accession>
<dbReference type="EMBL" id="BMAT01005890">
    <property type="protein sequence ID" value="GFS01773.1"/>
    <property type="molecule type" value="Genomic_DNA"/>
</dbReference>
<name>A0AAV4HU54_9GAST</name>
<proteinExistence type="predicted"/>
<organism evidence="2 3">
    <name type="scientific">Elysia marginata</name>
    <dbReference type="NCBI Taxonomy" id="1093978"/>
    <lineage>
        <taxon>Eukaryota</taxon>
        <taxon>Metazoa</taxon>
        <taxon>Spiralia</taxon>
        <taxon>Lophotrochozoa</taxon>
        <taxon>Mollusca</taxon>
        <taxon>Gastropoda</taxon>
        <taxon>Heterobranchia</taxon>
        <taxon>Euthyneura</taxon>
        <taxon>Panpulmonata</taxon>
        <taxon>Sacoglossa</taxon>
        <taxon>Placobranchoidea</taxon>
        <taxon>Plakobranchidae</taxon>
        <taxon>Elysia</taxon>
    </lineage>
</organism>